<comment type="subcellular location">
    <subcellularLocation>
        <location evidence="1">Membrane</location>
        <topology evidence="1">Multi-pass membrane protein</topology>
    </subcellularLocation>
</comment>
<dbReference type="Proteomes" id="UP000005237">
    <property type="component" value="Unassembled WGS sequence"/>
</dbReference>
<feature type="transmembrane region" description="Helical" evidence="8">
    <location>
        <begin position="42"/>
        <end position="61"/>
    </location>
</feature>
<dbReference type="AlphaFoldDB" id="A0A8R1E0V0"/>
<reference evidence="10" key="2">
    <citation type="submission" date="2022-06" db="UniProtKB">
        <authorList>
            <consortium name="EnsemblMetazoa"/>
        </authorList>
    </citation>
    <scope>IDENTIFICATION</scope>
    <source>
        <strain evidence="10">DF5081</strain>
    </source>
</reference>
<sequence length="373" mass="41233">MALTAQKICATIRALILGQLLSLCLCGTGVSSQLLTNRNVNAPAAQSFVSYFLLCFVYCVYLAGKSDEKGLVHVLRKRGWRYLILAIVDVEANYMIVKAYQYTNLTSVQILDCATIPTVLLLSWLFLSVRYLPVHIIGVAICLVGISCVIWADAFGDKGALGGSNKVIGDVLCLAGAILYAICNVAEEFLVKHHSRTEYLGMLGVFGSIVAGIQTAVFERDALSQIVWDGSTIFYFCLFAISMFIFYSLVTVVLQKTSALMFNLSTLTADFYSLLFGMFLFKDKFSPLYLLSFVICVIGSIVYSLEETQMRESDEPRRLCSCLFGGFCCGDRCFGDGSSTEGSIDVNSLSISWYRRCERAPLKTKVQLDYFSV</sequence>
<feature type="transmembrane region" description="Helical" evidence="8">
    <location>
        <begin position="261"/>
        <end position="281"/>
    </location>
</feature>
<keyword evidence="4 8" id="KW-0812">Transmembrane</keyword>
<feature type="signal peptide" evidence="9">
    <location>
        <begin position="1"/>
        <end position="26"/>
    </location>
</feature>
<dbReference type="PANTHER" id="PTHR14233">
    <property type="entry name" value="DUF914-RELATED"/>
    <property type="match status" value="1"/>
</dbReference>
<comment type="similarity">
    <text evidence="2">Belongs to the SLC35F solute transporter family.</text>
</comment>
<feature type="chain" id="PRO_5035818993" description="Solute carrier family 35 member F1" evidence="9">
    <location>
        <begin position="27"/>
        <end position="373"/>
    </location>
</feature>
<dbReference type="InterPro" id="IPR037185">
    <property type="entry name" value="EmrE-like"/>
</dbReference>
<keyword evidence="9" id="KW-0732">Signal</keyword>
<dbReference type="GO" id="GO:0022857">
    <property type="term" value="F:transmembrane transporter activity"/>
    <property type="evidence" value="ECO:0007669"/>
    <property type="project" value="InterPro"/>
</dbReference>
<protein>
    <recommendedName>
        <fullName evidence="12">Solute carrier family 35 member F1</fullName>
    </recommendedName>
</protein>
<feature type="transmembrane region" description="Helical" evidence="8">
    <location>
        <begin position="82"/>
        <end position="102"/>
    </location>
</feature>
<comment type="function">
    <text evidence="7">Putative solute transporter.</text>
</comment>
<evidence type="ECO:0000256" key="8">
    <source>
        <dbReference type="SAM" id="Phobius"/>
    </source>
</evidence>
<name>A0A8R1E0V0_CAEJA</name>
<dbReference type="PANTHER" id="PTHR14233:SF4">
    <property type="entry name" value="SOLUTE CARRIER FAMILY 35 MEMBER F2"/>
    <property type="match status" value="1"/>
</dbReference>
<evidence type="ECO:0000256" key="3">
    <source>
        <dbReference type="ARBA" id="ARBA00022448"/>
    </source>
</evidence>
<dbReference type="Pfam" id="PF06027">
    <property type="entry name" value="SLC35F"/>
    <property type="match status" value="1"/>
</dbReference>
<feature type="transmembrane region" description="Helical" evidence="8">
    <location>
        <begin position="167"/>
        <end position="187"/>
    </location>
</feature>
<dbReference type="GO" id="GO:0016020">
    <property type="term" value="C:membrane"/>
    <property type="evidence" value="ECO:0007669"/>
    <property type="project" value="UniProtKB-SubCell"/>
</dbReference>
<proteinExistence type="inferred from homology"/>
<evidence type="ECO:0008006" key="12">
    <source>
        <dbReference type="Google" id="ProtNLM"/>
    </source>
</evidence>
<evidence type="ECO:0000256" key="6">
    <source>
        <dbReference type="ARBA" id="ARBA00023136"/>
    </source>
</evidence>
<organism evidence="10 11">
    <name type="scientific">Caenorhabditis japonica</name>
    <dbReference type="NCBI Taxonomy" id="281687"/>
    <lineage>
        <taxon>Eukaryota</taxon>
        <taxon>Metazoa</taxon>
        <taxon>Ecdysozoa</taxon>
        <taxon>Nematoda</taxon>
        <taxon>Chromadorea</taxon>
        <taxon>Rhabditida</taxon>
        <taxon>Rhabditina</taxon>
        <taxon>Rhabditomorpha</taxon>
        <taxon>Rhabditoidea</taxon>
        <taxon>Rhabditidae</taxon>
        <taxon>Peloderinae</taxon>
        <taxon>Caenorhabditis</taxon>
    </lineage>
</organism>
<feature type="transmembrane region" description="Helical" evidence="8">
    <location>
        <begin position="287"/>
        <end position="305"/>
    </location>
</feature>
<keyword evidence="5 8" id="KW-1133">Transmembrane helix</keyword>
<feature type="transmembrane region" description="Helical" evidence="8">
    <location>
        <begin position="199"/>
        <end position="218"/>
    </location>
</feature>
<dbReference type="SUPFAM" id="SSF103481">
    <property type="entry name" value="Multidrug resistance efflux transporter EmrE"/>
    <property type="match status" value="1"/>
</dbReference>
<keyword evidence="3" id="KW-0813">Transport</keyword>
<evidence type="ECO:0000313" key="10">
    <source>
        <dbReference type="EnsemblMetazoa" id="CJA17690.1"/>
    </source>
</evidence>
<accession>A0A8R1E0V0</accession>
<evidence type="ECO:0000256" key="9">
    <source>
        <dbReference type="SAM" id="SignalP"/>
    </source>
</evidence>
<dbReference type="EnsemblMetazoa" id="CJA17690.1">
    <property type="protein sequence ID" value="CJA17690.1"/>
    <property type="gene ID" value="WBGene00136896"/>
</dbReference>
<keyword evidence="11" id="KW-1185">Reference proteome</keyword>
<evidence type="ECO:0000256" key="4">
    <source>
        <dbReference type="ARBA" id="ARBA00022692"/>
    </source>
</evidence>
<feature type="transmembrane region" description="Helical" evidence="8">
    <location>
        <begin position="134"/>
        <end position="155"/>
    </location>
</feature>
<dbReference type="InterPro" id="IPR009262">
    <property type="entry name" value="SLC35_F1/F2/F6"/>
</dbReference>
<evidence type="ECO:0000256" key="2">
    <source>
        <dbReference type="ARBA" id="ARBA00007863"/>
    </source>
</evidence>
<evidence type="ECO:0000313" key="11">
    <source>
        <dbReference type="Proteomes" id="UP000005237"/>
    </source>
</evidence>
<evidence type="ECO:0000256" key="5">
    <source>
        <dbReference type="ARBA" id="ARBA00022989"/>
    </source>
</evidence>
<feature type="transmembrane region" description="Helical" evidence="8">
    <location>
        <begin position="108"/>
        <end position="127"/>
    </location>
</feature>
<dbReference type="OMA" id="VRYHWAQ"/>
<evidence type="ECO:0000256" key="1">
    <source>
        <dbReference type="ARBA" id="ARBA00004141"/>
    </source>
</evidence>
<keyword evidence="6 8" id="KW-0472">Membrane</keyword>
<reference evidence="11" key="1">
    <citation type="submission" date="2010-08" db="EMBL/GenBank/DDBJ databases">
        <authorList>
            <consortium name="Caenorhabditis japonica Sequencing Consortium"/>
            <person name="Wilson R.K."/>
        </authorList>
    </citation>
    <scope>NUCLEOTIDE SEQUENCE [LARGE SCALE GENOMIC DNA]</scope>
    <source>
        <strain evidence="11">DF5081</strain>
    </source>
</reference>
<feature type="transmembrane region" description="Helical" evidence="8">
    <location>
        <begin position="233"/>
        <end position="254"/>
    </location>
</feature>
<dbReference type="InterPro" id="IPR052221">
    <property type="entry name" value="SLC35F_Transporter"/>
</dbReference>
<evidence type="ECO:0000256" key="7">
    <source>
        <dbReference type="ARBA" id="ARBA00037727"/>
    </source>
</evidence>